<evidence type="ECO:0000313" key="18">
    <source>
        <dbReference type="Proteomes" id="UP000824140"/>
    </source>
</evidence>
<evidence type="ECO:0000256" key="5">
    <source>
        <dbReference type="ARBA" id="ARBA00022801"/>
    </source>
</evidence>
<dbReference type="GO" id="GO:0006515">
    <property type="term" value="P:protein quality control for misfolded or incompletely synthesized proteins"/>
    <property type="evidence" value="ECO:0007669"/>
    <property type="project" value="UniProtKB-UniRule"/>
</dbReference>
<feature type="domain" description="Lon proteolytic" evidence="15">
    <location>
        <begin position="587"/>
        <end position="768"/>
    </location>
</feature>
<dbReference type="InterPro" id="IPR008269">
    <property type="entry name" value="Lon_proteolytic"/>
</dbReference>
<keyword evidence="5 9" id="KW-0378">Hydrolase</keyword>
<comment type="subcellular location">
    <subcellularLocation>
        <location evidence="1 9">Cytoplasm</location>
    </subcellularLocation>
</comment>
<dbReference type="GO" id="GO:0005737">
    <property type="term" value="C:cytoplasm"/>
    <property type="evidence" value="ECO:0007669"/>
    <property type="project" value="UniProtKB-SubCell"/>
</dbReference>
<gene>
    <name evidence="9 17" type="primary">lon</name>
    <name evidence="17" type="ORF">IAA84_00015</name>
</gene>
<dbReference type="NCBIfam" id="TIGR00763">
    <property type="entry name" value="lon"/>
    <property type="match status" value="1"/>
</dbReference>
<dbReference type="EC" id="3.4.21.53" evidence="9"/>
<dbReference type="PROSITE" id="PS51786">
    <property type="entry name" value="LON_PROTEOLYTIC"/>
    <property type="match status" value="1"/>
</dbReference>
<evidence type="ECO:0000256" key="14">
    <source>
        <dbReference type="SAM" id="MobiDB-lite"/>
    </source>
</evidence>
<dbReference type="GO" id="GO:0043565">
    <property type="term" value="F:sequence-specific DNA binding"/>
    <property type="evidence" value="ECO:0007669"/>
    <property type="project" value="UniProtKB-UniRule"/>
</dbReference>
<dbReference type="Gene3D" id="2.30.130.40">
    <property type="entry name" value="LON domain-like"/>
    <property type="match status" value="1"/>
</dbReference>
<dbReference type="InterPro" id="IPR003593">
    <property type="entry name" value="AAA+_ATPase"/>
</dbReference>
<comment type="caution">
    <text evidence="17">The sequence shown here is derived from an EMBL/GenBank/DDBJ whole genome shotgun (WGS) entry which is preliminary data.</text>
</comment>
<dbReference type="PANTHER" id="PTHR10046">
    <property type="entry name" value="ATP DEPENDENT LON PROTEASE FAMILY MEMBER"/>
    <property type="match status" value="1"/>
</dbReference>
<evidence type="ECO:0000256" key="10">
    <source>
        <dbReference type="PIRSR" id="PIRSR001174-1"/>
    </source>
</evidence>
<dbReference type="InterPro" id="IPR054594">
    <property type="entry name" value="Lon_lid"/>
</dbReference>
<keyword evidence="4 9" id="KW-0547">Nucleotide-binding</keyword>
<dbReference type="PROSITE" id="PS51787">
    <property type="entry name" value="LON_N"/>
    <property type="match status" value="1"/>
</dbReference>
<dbReference type="CDD" id="cd19500">
    <property type="entry name" value="RecA-like_Lon"/>
    <property type="match status" value="1"/>
</dbReference>
<evidence type="ECO:0000256" key="12">
    <source>
        <dbReference type="PROSITE-ProRule" id="PRU01122"/>
    </source>
</evidence>
<dbReference type="SUPFAM" id="SSF88697">
    <property type="entry name" value="PUA domain-like"/>
    <property type="match status" value="1"/>
</dbReference>
<protein>
    <recommendedName>
        <fullName evidence="9">Lon protease</fullName>
        <ecNumber evidence="9">3.4.21.53</ecNumber>
    </recommendedName>
    <alternativeName>
        <fullName evidence="9">ATP-dependent protease La</fullName>
    </alternativeName>
</protein>
<dbReference type="GO" id="GO:0034605">
    <property type="term" value="P:cellular response to heat"/>
    <property type="evidence" value="ECO:0007669"/>
    <property type="project" value="UniProtKB-UniRule"/>
</dbReference>
<dbReference type="Pfam" id="PF22667">
    <property type="entry name" value="Lon_lid"/>
    <property type="match status" value="1"/>
</dbReference>
<organism evidence="17 18">
    <name type="scientific">Candidatus Alectryocaccomicrobium excrementavium</name>
    <dbReference type="NCBI Taxonomy" id="2840668"/>
    <lineage>
        <taxon>Bacteria</taxon>
        <taxon>Bacillati</taxon>
        <taxon>Bacillota</taxon>
        <taxon>Clostridia</taxon>
        <taxon>Candidatus Alectryocaccomicrobium</taxon>
    </lineage>
</organism>
<comment type="similarity">
    <text evidence="9 12 13">Belongs to the peptidase S16 family.</text>
</comment>
<comment type="catalytic activity">
    <reaction evidence="9 12">
        <text>Hydrolysis of proteins in presence of ATP.</text>
        <dbReference type="EC" id="3.4.21.53"/>
    </reaction>
</comment>
<evidence type="ECO:0000256" key="6">
    <source>
        <dbReference type="ARBA" id="ARBA00022825"/>
    </source>
</evidence>
<evidence type="ECO:0000256" key="11">
    <source>
        <dbReference type="PIRSR" id="PIRSR001174-2"/>
    </source>
</evidence>
<dbReference type="GO" id="GO:0004252">
    <property type="term" value="F:serine-type endopeptidase activity"/>
    <property type="evidence" value="ECO:0007669"/>
    <property type="project" value="UniProtKB-UniRule"/>
</dbReference>
<reference evidence="17" key="1">
    <citation type="submission" date="2020-10" db="EMBL/GenBank/DDBJ databases">
        <authorList>
            <person name="Gilroy R."/>
        </authorList>
    </citation>
    <scope>NUCLEOTIDE SEQUENCE</scope>
    <source>
        <strain evidence="17">13766</strain>
    </source>
</reference>
<evidence type="ECO:0000259" key="15">
    <source>
        <dbReference type="PROSITE" id="PS51786"/>
    </source>
</evidence>
<dbReference type="Gene3D" id="3.40.50.300">
    <property type="entry name" value="P-loop containing nucleotide triphosphate hydrolases"/>
    <property type="match status" value="1"/>
</dbReference>
<dbReference type="InterPro" id="IPR003959">
    <property type="entry name" value="ATPase_AAA_core"/>
</dbReference>
<dbReference type="SUPFAM" id="SSF52540">
    <property type="entry name" value="P-loop containing nucleoside triphosphate hydrolases"/>
    <property type="match status" value="1"/>
</dbReference>
<keyword evidence="6 9" id="KW-0720">Serine protease</keyword>
<evidence type="ECO:0000256" key="3">
    <source>
        <dbReference type="ARBA" id="ARBA00022670"/>
    </source>
</evidence>
<dbReference type="InterPro" id="IPR027065">
    <property type="entry name" value="Lon_Prtase"/>
</dbReference>
<dbReference type="Gene3D" id="1.20.58.1480">
    <property type="match status" value="1"/>
</dbReference>
<keyword evidence="2 9" id="KW-0963">Cytoplasm</keyword>
<dbReference type="PRINTS" id="PR00830">
    <property type="entry name" value="ENDOLAPTASE"/>
</dbReference>
<dbReference type="GO" id="GO:0016887">
    <property type="term" value="F:ATP hydrolysis activity"/>
    <property type="evidence" value="ECO:0007669"/>
    <property type="project" value="UniProtKB-UniRule"/>
</dbReference>
<dbReference type="AlphaFoldDB" id="A0A9D1FYS4"/>
<keyword evidence="8 9" id="KW-0346">Stress response</keyword>
<dbReference type="Gene3D" id="3.30.230.10">
    <property type="match status" value="1"/>
</dbReference>
<evidence type="ECO:0000256" key="13">
    <source>
        <dbReference type="RuleBase" id="RU000591"/>
    </source>
</evidence>
<feature type="region of interest" description="Disordered" evidence="14">
    <location>
        <begin position="252"/>
        <end position="277"/>
    </location>
</feature>
<evidence type="ECO:0000256" key="7">
    <source>
        <dbReference type="ARBA" id="ARBA00022840"/>
    </source>
</evidence>
<dbReference type="HAMAP" id="MF_01973">
    <property type="entry name" value="lon_bact"/>
    <property type="match status" value="1"/>
</dbReference>
<feature type="domain" description="Lon N-terminal" evidence="16">
    <location>
        <begin position="7"/>
        <end position="201"/>
    </location>
</feature>
<comment type="subunit">
    <text evidence="9">Homohexamer. Organized in a ring with a central cavity.</text>
</comment>
<feature type="compositionally biased region" description="Basic and acidic residues" evidence="14">
    <location>
        <begin position="264"/>
        <end position="275"/>
    </location>
</feature>
<dbReference type="Proteomes" id="UP000824140">
    <property type="component" value="Unassembled WGS sequence"/>
</dbReference>
<dbReference type="InterPro" id="IPR027543">
    <property type="entry name" value="Lon_bac"/>
</dbReference>
<dbReference type="PROSITE" id="PS01046">
    <property type="entry name" value="LON_SER"/>
    <property type="match status" value="1"/>
</dbReference>
<dbReference type="InterPro" id="IPR015947">
    <property type="entry name" value="PUA-like_sf"/>
</dbReference>
<sequence>MELFENLPIIPLRGLVVFPLQTALFDISRAGSLLALEQAMDEQKRVFLAAQRDTSVENPHIEDLYSVGTVARVRQIMRMPDGALRLLVSGERRALLVELEEHGNFAMAHIAPMAICRLEDERVRRAHARVLRGLVRDLNRQTDALTSEALNMIVGEKDAVVMGDIAAAHVLGAFEDKQELLECRDEEERLQLLEHKLSEELQIVKLERDIQSKVSATIEQHNKDYYLREQIRAIHEELGDTEENELEAFRKQLSDSALPPGPREAVERELRKAEHLSPGSPESSIAFNYIEYMMSFPWGKYTSGHFSLEHARRILDQEHYGLEDVKKRVLEHLAVMSIKGGVKGPVLCFVGPPGVGKTSIARSIARALGRKYARMSLGGVHDEAELRGHRRTYVGAMPGGIVAAMRQAGSMDPVILFDEIDKLAHDLRGDPAAAMLEVLDSEQNCAFMDHYMDAPLDLSQVMFIATANTAEEIPPALLDRMEIIEVPSYTYTEKAQIARLHLVAKQMRENGLNGNQLRFQDSALTEIIDGYTREAGVRELERLLGSICRKAAISVAEGSTRRITITGKNVSEYLGARKYLSQPVEAKPETGIVNALAWTSVGGETMPIEVAVMPGSGHIDMTGRMGDVMKESVRTAYSFIRSRSREYRIAGDFHKTNDLHIHMPEGAVPKDGPSAGVALTCAMLSAITGCPARQDVAMTGEVTLRGKVLPIGGVKEKLMAAYRMGISTVLVPEENQKDLEKIPQDVRNHLQVKTIQRVEQAIDYVLIR</sequence>
<keyword evidence="7 9" id="KW-0067">ATP-binding</keyword>
<dbReference type="InterPro" id="IPR008268">
    <property type="entry name" value="Peptidase_S16_AS"/>
</dbReference>
<dbReference type="GO" id="GO:0005524">
    <property type="term" value="F:ATP binding"/>
    <property type="evidence" value="ECO:0007669"/>
    <property type="project" value="UniProtKB-UniRule"/>
</dbReference>
<dbReference type="SMART" id="SM00464">
    <property type="entry name" value="LON"/>
    <property type="match status" value="1"/>
</dbReference>
<evidence type="ECO:0000256" key="1">
    <source>
        <dbReference type="ARBA" id="ARBA00004496"/>
    </source>
</evidence>
<dbReference type="Pfam" id="PF05362">
    <property type="entry name" value="Lon_C"/>
    <property type="match status" value="1"/>
</dbReference>
<dbReference type="SMART" id="SM00382">
    <property type="entry name" value="AAA"/>
    <property type="match status" value="1"/>
</dbReference>
<reference evidence="17" key="2">
    <citation type="journal article" date="2021" name="PeerJ">
        <title>Extensive microbial diversity within the chicken gut microbiome revealed by metagenomics and culture.</title>
        <authorList>
            <person name="Gilroy R."/>
            <person name="Ravi A."/>
            <person name="Getino M."/>
            <person name="Pursley I."/>
            <person name="Horton D.L."/>
            <person name="Alikhan N.F."/>
            <person name="Baker D."/>
            <person name="Gharbi K."/>
            <person name="Hall N."/>
            <person name="Watson M."/>
            <person name="Adriaenssens E.M."/>
            <person name="Foster-Nyarko E."/>
            <person name="Jarju S."/>
            <person name="Secka A."/>
            <person name="Antonio M."/>
            <person name="Oren A."/>
            <person name="Chaudhuri R.R."/>
            <person name="La Ragione R."/>
            <person name="Hildebrand F."/>
            <person name="Pallen M.J."/>
        </authorList>
    </citation>
    <scope>NUCLEOTIDE SEQUENCE</scope>
    <source>
        <strain evidence="17">13766</strain>
    </source>
</reference>
<comment type="function">
    <text evidence="9">ATP-dependent serine protease that mediates the selective degradation of mutant and abnormal proteins as well as certain short-lived regulatory proteins. Required for cellular homeostasis and for survival from DNA damage and developmental changes induced by stress. Degrades polypeptides processively to yield small peptide fragments that are 5 to 10 amino acids long. Binds to DNA in a double-stranded, site-specific manner.</text>
</comment>
<dbReference type="Gene3D" id="1.20.5.5270">
    <property type="match status" value="1"/>
</dbReference>
<evidence type="ECO:0000256" key="9">
    <source>
        <dbReference type="HAMAP-Rule" id="MF_01973"/>
    </source>
</evidence>
<comment type="induction">
    <text evidence="9">By heat shock.</text>
</comment>
<dbReference type="InterPro" id="IPR046336">
    <property type="entry name" value="Lon_prtase_N_sf"/>
</dbReference>
<dbReference type="InterPro" id="IPR004815">
    <property type="entry name" value="Lon_bac/euk-typ"/>
</dbReference>
<evidence type="ECO:0000256" key="4">
    <source>
        <dbReference type="ARBA" id="ARBA00022741"/>
    </source>
</evidence>
<dbReference type="Pfam" id="PF00004">
    <property type="entry name" value="AAA"/>
    <property type="match status" value="1"/>
</dbReference>
<evidence type="ECO:0000256" key="8">
    <source>
        <dbReference type="ARBA" id="ARBA00023016"/>
    </source>
</evidence>
<dbReference type="InterPro" id="IPR003111">
    <property type="entry name" value="Lon_prtase_N"/>
</dbReference>
<dbReference type="InterPro" id="IPR027417">
    <property type="entry name" value="P-loop_NTPase"/>
</dbReference>
<dbReference type="EMBL" id="DVJN01000001">
    <property type="protein sequence ID" value="HIS91385.1"/>
    <property type="molecule type" value="Genomic_DNA"/>
</dbReference>
<dbReference type="SUPFAM" id="SSF54211">
    <property type="entry name" value="Ribosomal protein S5 domain 2-like"/>
    <property type="match status" value="1"/>
</dbReference>
<feature type="binding site" evidence="9 11">
    <location>
        <begin position="351"/>
        <end position="358"/>
    </location>
    <ligand>
        <name>ATP</name>
        <dbReference type="ChEBI" id="CHEBI:30616"/>
    </ligand>
</feature>
<proteinExistence type="evidence at transcript level"/>
<feature type="active site" evidence="9 10">
    <location>
        <position position="674"/>
    </location>
</feature>
<name>A0A9D1FYS4_9FIRM</name>
<evidence type="ECO:0000259" key="16">
    <source>
        <dbReference type="PROSITE" id="PS51787"/>
    </source>
</evidence>
<dbReference type="InterPro" id="IPR014721">
    <property type="entry name" value="Ribsml_uS5_D2-typ_fold_subgr"/>
</dbReference>
<accession>A0A9D1FYS4</accession>
<dbReference type="FunFam" id="3.40.50.300:FF:000382">
    <property type="entry name" value="Lon protease homolog 2, peroxisomal"/>
    <property type="match status" value="1"/>
</dbReference>
<dbReference type="PIRSF" id="PIRSF001174">
    <property type="entry name" value="Lon_proteas"/>
    <property type="match status" value="1"/>
</dbReference>
<dbReference type="Pfam" id="PF02190">
    <property type="entry name" value="LON_substr_bdg"/>
    <property type="match status" value="1"/>
</dbReference>
<evidence type="ECO:0000313" key="17">
    <source>
        <dbReference type="EMBL" id="HIS91385.1"/>
    </source>
</evidence>
<evidence type="ECO:0000256" key="2">
    <source>
        <dbReference type="ARBA" id="ARBA00022490"/>
    </source>
</evidence>
<feature type="active site" evidence="9 10">
    <location>
        <position position="717"/>
    </location>
</feature>
<keyword evidence="3 9" id="KW-0645">Protease</keyword>
<dbReference type="Gene3D" id="1.10.8.60">
    <property type="match status" value="1"/>
</dbReference>
<dbReference type="GO" id="GO:0004176">
    <property type="term" value="F:ATP-dependent peptidase activity"/>
    <property type="evidence" value="ECO:0007669"/>
    <property type="project" value="UniProtKB-UniRule"/>
</dbReference>
<dbReference type="InterPro" id="IPR020568">
    <property type="entry name" value="Ribosomal_Su5_D2-typ_SF"/>
</dbReference>